<evidence type="ECO:0000259" key="14">
    <source>
        <dbReference type="Pfam" id="PF01113"/>
    </source>
</evidence>
<comment type="catalytic activity">
    <reaction evidence="11 13">
        <text>(S)-2,3,4,5-tetrahydrodipicolinate + NADP(+) + H2O = (2S,4S)-4-hydroxy-2,3,4,5-tetrahydrodipicolinate + NADPH + H(+)</text>
        <dbReference type="Rhea" id="RHEA:35331"/>
        <dbReference type="ChEBI" id="CHEBI:15377"/>
        <dbReference type="ChEBI" id="CHEBI:15378"/>
        <dbReference type="ChEBI" id="CHEBI:16845"/>
        <dbReference type="ChEBI" id="CHEBI:57783"/>
        <dbReference type="ChEBI" id="CHEBI:58349"/>
        <dbReference type="ChEBI" id="CHEBI:67139"/>
        <dbReference type="EC" id="1.17.1.8"/>
    </reaction>
</comment>
<feature type="domain" description="Dihydrodipicolinate reductase C-terminal" evidence="15">
    <location>
        <begin position="133"/>
        <end position="266"/>
    </location>
</feature>
<evidence type="ECO:0000313" key="17">
    <source>
        <dbReference type="Proteomes" id="UP000008457"/>
    </source>
</evidence>
<comment type="function">
    <text evidence="13">Catalyzes the conversion of 4-hydroxy-tetrahydrodipicolinate (HTPA) to tetrahydrodipicolinate.</text>
</comment>
<feature type="binding site" evidence="13">
    <location>
        <begin position="101"/>
        <end position="103"/>
    </location>
    <ligand>
        <name>NAD(+)</name>
        <dbReference type="ChEBI" id="CHEBI:57540"/>
    </ligand>
</feature>
<feature type="active site" description="Proton donor" evidence="13">
    <location>
        <position position="163"/>
    </location>
</feature>
<dbReference type="GO" id="GO:0005829">
    <property type="term" value="C:cytosol"/>
    <property type="evidence" value="ECO:0007669"/>
    <property type="project" value="TreeGrafter"/>
</dbReference>
<reference evidence="16 17" key="2">
    <citation type="journal article" date="2011" name="Stand. Genomic Sci.">
        <title>Complete genome sequence of Mahella australiensis type strain (50-1 BON).</title>
        <authorList>
            <person name="Sikorski J."/>
            <person name="Teshima H."/>
            <person name="Nolan M."/>
            <person name="Lucas S."/>
            <person name="Hammon N."/>
            <person name="Deshpande S."/>
            <person name="Cheng J.F."/>
            <person name="Pitluck S."/>
            <person name="Liolios K."/>
            <person name="Pagani I."/>
            <person name="Ivanova N."/>
            <person name="Huntemann M."/>
            <person name="Mavromatis K."/>
            <person name="Ovchinikova G."/>
            <person name="Pati A."/>
            <person name="Tapia R."/>
            <person name="Han C."/>
            <person name="Goodwin L."/>
            <person name="Chen A."/>
            <person name="Palaniappan K."/>
            <person name="Land M."/>
            <person name="Hauser L."/>
            <person name="Ngatchou-Djao O.D."/>
            <person name="Rohde M."/>
            <person name="Pukall R."/>
            <person name="Spring S."/>
            <person name="Abt B."/>
            <person name="Goker M."/>
            <person name="Detter J.C."/>
            <person name="Woyke T."/>
            <person name="Bristow J."/>
            <person name="Markowitz V."/>
            <person name="Hugenholtz P."/>
            <person name="Eisen J.A."/>
            <person name="Kyrpides N.C."/>
            <person name="Klenk H.P."/>
            <person name="Lapidus A."/>
        </authorList>
    </citation>
    <scope>NUCLEOTIDE SEQUENCE [LARGE SCALE GENOMIC DNA]</scope>
    <source>
        <strain evidence="17">DSM 15567 / CIP 107919 / 50-1 BON</strain>
    </source>
</reference>
<evidence type="ECO:0000256" key="6">
    <source>
        <dbReference type="ARBA" id="ARBA00023002"/>
    </source>
</evidence>
<comment type="caution">
    <text evidence="13">Lacks conserved residue(s) required for the propagation of feature annotation.</text>
</comment>
<evidence type="ECO:0000256" key="10">
    <source>
        <dbReference type="ARBA" id="ARBA00038983"/>
    </source>
</evidence>
<dbReference type="CDD" id="cd02274">
    <property type="entry name" value="DHDPR_N"/>
    <property type="match status" value="1"/>
</dbReference>
<dbReference type="Proteomes" id="UP000008457">
    <property type="component" value="Chromosome"/>
</dbReference>
<evidence type="ECO:0000256" key="2">
    <source>
        <dbReference type="ARBA" id="ARBA00022490"/>
    </source>
</evidence>
<accession>F4A058</accession>
<keyword evidence="4 13" id="KW-0521">NADP</keyword>
<dbReference type="PANTHER" id="PTHR20836:SF0">
    <property type="entry name" value="4-HYDROXY-TETRAHYDRODIPICOLINATE REDUCTASE 1, CHLOROPLASTIC-RELATED"/>
    <property type="match status" value="1"/>
</dbReference>
<evidence type="ECO:0000256" key="9">
    <source>
        <dbReference type="ARBA" id="ARBA00037922"/>
    </source>
</evidence>
<keyword evidence="17" id="KW-1185">Reference proteome</keyword>
<dbReference type="InterPro" id="IPR023940">
    <property type="entry name" value="DHDPR_bac"/>
</dbReference>
<dbReference type="InterPro" id="IPR000846">
    <property type="entry name" value="DapB_N"/>
</dbReference>
<keyword evidence="2 13" id="KW-0963">Cytoplasm</keyword>
<keyword evidence="6 13" id="KW-0560">Oxidoreductase</keyword>
<name>F4A058_MAHA5</name>
<dbReference type="HOGENOM" id="CLU_047479_2_0_9"/>
<evidence type="ECO:0000256" key="3">
    <source>
        <dbReference type="ARBA" id="ARBA00022605"/>
    </source>
</evidence>
<evidence type="ECO:0000313" key="16">
    <source>
        <dbReference type="EMBL" id="AEE96892.1"/>
    </source>
</evidence>
<dbReference type="HAMAP" id="MF_00102">
    <property type="entry name" value="DapB"/>
    <property type="match status" value="1"/>
</dbReference>
<dbReference type="KEGG" id="mas:Mahau_1711"/>
<evidence type="ECO:0000256" key="5">
    <source>
        <dbReference type="ARBA" id="ARBA00022915"/>
    </source>
</evidence>
<dbReference type="AlphaFoldDB" id="F4A058"/>
<keyword evidence="8 13" id="KW-0457">Lysine biosynthesis</keyword>
<comment type="caution">
    <text evidence="13">Was originally thought to be a dihydrodipicolinate reductase (DHDPR), catalyzing the conversion of dihydrodipicolinate to tetrahydrodipicolinate. However, it was shown in E.coli that the substrate of the enzymatic reaction is not dihydrodipicolinate (DHDP) but in fact (2S,4S)-4-hydroxy-2,3,4,5-tetrahydrodipicolinic acid (HTPA), the product released by the DapA-catalyzed reaction.</text>
</comment>
<comment type="subcellular location">
    <subcellularLocation>
        <location evidence="13">Cytoplasm</location>
    </subcellularLocation>
</comment>
<dbReference type="RefSeq" id="WP_013781320.1">
    <property type="nucleotide sequence ID" value="NC_015520.1"/>
</dbReference>
<dbReference type="GO" id="GO:0016726">
    <property type="term" value="F:oxidoreductase activity, acting on CH or CH2 groups, NAD or NADP as acceptor"/>
    <property type="evidence" value="ECO:0007669"/>
    <property type="project" value="UniProtKB-UniRule"/>
</dbReference>
<dbReference type="OrthoDB" id="9790352at2"/>
<reference evidence="17" key="1">
    <citation type="submission" date="2010-11" db="EMBL/GenBank/DDBJ databases">
        <title>The complete genome of Mahella australiensis DSM 15567.</title>
        <authorList>
            <consortium name="US DOE Joint Genome Institute (JGI-PGF)"/>
            <person name="Lucas S."/>
            <person name="Copeland A."/>
            <person name="Lapidus A."/>
            <person name="Bruce D."/>
            <person name="Goodwin L."/>
            <person name="Pitluck S."/>
            <person name="Kyrpides N."/>
            <person name="Mavromatis K."/>
            <person name="Pagani I."/>
            <person name="Ivanova N."/>
            <person name="Teshima H."/>
            <person name="Brettin T."/>
            <person name="Detter J.C."/>
            <person name="Han C."/>
            <person name="Tapia R."/>
            <person name="Land M."/>
            <person name="Hauser L."/>
            <person name="Markowitz V."/>
            <person name="Cheng J.-F."/>
            <person name="Hugenholtz P."/>
            <person name="Woyke T."/>
            <person name="Wu D."/>
            <person name="Spring S."/>
            <person name="Pukall R."/>
            <person name="Steenblock K."/>
            <person name="Schneider S."/>
            <person name="Klenk H.-P."/>
            <person name="Eisen J.A."/>
        </authorList>
    </citation>
    <scope>NUCLEOTIDE SEQUENCE [LARGE SCALE GENOMIC DNA]</scope>
    <source>
        <strain evidence="17">DSM 15567 / CIP 107919 / 50-1 BON</strain>
    </source>
</reference>
<dbReference type="STRING" id="697281.Mahau_1711"/>
<evidence type="ECO:0000259" key="15">
    <source>
        <dbReference type="Pfam" id="PF05173"/>
    </source>
</evidence>
<comment type="catalytic activity">
    <reaction evidence="12 13">
        <text>(S)-2,3,4,5-tetrahydrodipicolinate + NAD(+) + H2O = (2S,4S)-4-hydroxy-2,3,4,5-tetrahydrodipicolinate + NADH + H(+)</text>
        <dbReference type="Rhea" id="RHEA:35323"/>
        <dbReference type="ChEBI" id="CHEBI:15377"/>
        <dbReference type="ChEBI" id="CHEBI:15378"/>
        <dbReference type="ChEBI" id="CHEBI:16845"/>
        <dbReference type="ChEBI" id="CHEBI:57540"/>
        <dbReference type="ChEBI" id="CHEBI:57945"/>
        <dbReference type="ChEBI" id="CHEBI:67139"/>
        <dbReference type="EC" id="1.17.1.8"/>
    </reaction>
</comment>
<evidence type="ECO:0000256" key="13">
    <source>
        <dbReference type="HAMAP-Rule" id="MF_00102"/>
    </source>
</evidence>
<dbReference type="InterPro" id="IPR036291">
    <property type="entry name" value="NAD(P)-bd_dom_sf"/>
</dbReference>
<dbReference type="Gene3D" id="3.30.360.10">
    <property type="entry name" value="Dihydrodipicolinate Reductase, domain 2"/>
    <property type="match status" value="1"/>
</dbReference>
<dbReference type="PANTHER" id="PTHR20836">
    <property type="entry name" value="DIHYDRODIPICOLINATE REDUCTASE"/>
    <property type="match status" value="1"/>
</dbReference>
<dbReference type="GO" id="GO:0051287">
    <property type="term" value="F:NAD binding"/>
    <property type="evidence" value="ECO:0007669"/>
    <property type="project" value="UniProtKB-UniRule"/>
</dbReference>
<dbReference type="Pfam" id="PF05173">
    <property type="entry name" value="DapB_C"/>
    <property type="match status" value="1"/>
</dbReference>
<dbReference type="PROSITE" id="PS01298">
    <property type="entry name" value="DAPB"/>
    <property type="match status" value="1"/>
</dbReference>
<dbReference type="EMBL" id="CP002360">
    <property type="protein sequence ID" value="AEE96892.1"/>
    <property type="molecule type" value="Genomic_DNA"/>
</dbReference>
<dbReference type="Gene3D" id="3.40.50.720">
    <property type="entry name" value="NAD(P)-binding Rossmann-like Domain"/>
    <property type="match status" value="1"/>
</dbReference>
<dbReference type="SUPFAM" id="SSF51735">
    <property type="entry name" value="NAD(P)-binding Rossmann-fold domains"/>
    <property type="match status" value="1"/>
</dbReference>
<dbReference type="UniPathway" id="UPA00034">
    <property type="reaction ID" value="UER00018"/>
</dbReference>
<comment type="similarity">
    <text evidence="1 13">Belongs to the DapB family.</text>
</comment>
<evidence type="ECO:0000256" key="7">
    <source>
        <dbReference type="ARBA" id="ARBA00023027"/>
    </source>
</evidence>
<evidence type="ECO:0000256" key="4">
    <source>
        <dbReference type="ARBA" id="ARBA00022857"/>
    </source>
</evidence>
<feature type="binding site" evidence="13">
    <location>
        <begin position="169"/>
        <end position="170"/>
    </location>
    <ligand>
        <name>(S)-2,3,4,5-tetrahydrodipicolinate</name>
        <dbReference type="ChEBI" id="CHEBI:16845"/>
    </ligand>
</feature>
<dbReference type="InterPro" id="IPR022663">
    <property type="entry name" value="DapB_C"/>
</dbReference>
<sequence>MVKACMIGLGRTGKIVAKNMIGRKDIQLVMAVCRPGSDKIGQDVGTLLGISETGIKVMGSNLLNEGLRIFKPDVAIDFTNPEACITNATVLARNKINAVIATTGFTDIQFQKLRSIAVQNKVGMVIAPNITLGVNVLQFLCKIAAQLLDDYDVEIIEEHFKDKKDIPSGTAIKIAESISEGRGIEDSVKILTENDAISLRGANIIPIHSLRAGGIVGVHKVMFASDEDSVEIMHQSFTRSAFAKGAIKAAKFIVGRKGVYDMADVLNLEEALERFANKQRDSHA</sequence>
<dbReference type="PIRSF" id="PIRSF000161">
    <property type="entry name" value="DHPR"/>
    <property type="match status" value="1"/>
</dbReference>
<evidence type="ECO:0000256" key="12">
    <source>
        <dbReference type="ARBA" id="ARBA00049396"/>
    </source>
</evidence>
<dbReference type="Pfam" id="PF01113">
    <property type="entry name" value="DapB_N"/>
    <property type="match status" value="1"/>
</dbReference>
<proteinExistence type="inferred from homology"/>
<dbReference type="GO" id="GO:0019877">
    <property type="term" value="P:diaminopimelate biosynthetic process"/>
    <property type="evidence" value="ECO:0007669"/>
    <property type="project" value="UniProtKB-UniRule"/>
</dbReference>
<gene>
    <name evidence="13" type="primary">dapB</name>
    <name evidence="16" type="ordered locus">Mahau_1711</name>
</gene>
<evidence type="ECO:0000256" key="1">
    <source>
        <dbReference type="ARBA" id="ARBA00006642"/>
    </source>
</evidence>
<dbReference type="GO" id="GO:0009089">
    <property type="term" value="P:lysine biosynthetic process via diaminopimelate"/>
    <property type="evidence" value="ECO:0007669"/>
    <property type="project" value="UniProtKB-UniRule"/>
</dbReference>
<dbReference type="InterPro" id="IPR022664">
    <property type="entry name" value="DapB_N_CS"/>
</dbReference>
<dbReference type="eggNOG" id="COG0289">
    <property type="taxonomic scope" value="Bacteria"/>
</dbReference>
<evidence type="ECO:0000256" key="8">
    <source>
        <dbReference type="ARBA" id="ARBA00023154"/>
    </source>
</evidence>
<dbReference type="EC" id="1.17.1.8" evidence="10 13"/>
<organism evidence="16 17">
    <name type="scientific">Mahella australiensis (strain DSM 15567 / CIP 107919 / 50-1 BON)</name>
    <dbReference type="NCBI Taxonomy" id="697281"/>
    <lineage>
        <taxon>Bacteria</taxon>
        <taxon>Bacillati</taxon>
        <taxon>Bacillota</taxon>
        <taxon>Clostridia</taxon>
        <taxon>Thermoanaerobacterales</taxon>
        <taxon>Thermoanaerobacterales Family IV. Incertae Sedis</taxon>
        <taxon>Mahella</taxon>
    </lineage>
</organism>
<dbReference type="SUPFAM" id="SSF55347">
    <property type="entry name" value="Glyceraldehyde-3-phosphate dehydrogenase-like, C-terminal domain"/>
    <property type="match status" value="1"/>
</dbReference>
<feature type="domain" description="Dihydrodipicolinate reductase N-terminal" evidence="14">
    <location>
        <begin position="6"/>
        <end position="129"/>
    </location>
</feature>
<feature type="binding site" evidence="13">
    <location>
        <position position="38"/>
    </location>
    <ligand>
        <name>NAD(+)</name>
        <dbReference type="ChEBI" id="CHEBI:57540"/>
    </ligand>
</feature>
<dbReference type="FunFam" id="3.30.360.10:FF:000009">
    <property type="entry name" value="4-hydroxy-tetrahydrodipicolinate reductase"/>
    <property type="match status" value="1"/>
</dbReference>
<feature type="active site" description="Proton donor/acceptor" evidence="13">
    <location>
        <position position="159"/>
    </location>
</feature>
<protein>
    <recommendedName>
        <fullName evidence="10 13">4-hydroxy-tetrahydrodipicolinate reductase</fullName>
        <shortName evidence="13">HTPA reductase</shortName>
        <ecNumber evidence="10 13">1.17.1.8</ecNumber>
    </recommendedName>
</protein>
<evidence type="ECO:0000256" key="11">
    <source>
        <dbReference type="ARBA" id="ARBA00049080"/>
    </source>
</evidence>
<dbReference type="NCBIfam" id="TIGR00036">
    <property type="entry name" value="dapB"/>
    <property type="match status" value="1"/>
</dbReference>
<keyword evidence="3 13" id="KW-0028">Amino-acid biosynthesis</keyword>
<comment type="pathway">
    <text evidence="9 13">Amino-acid biosynthesis; L-lysine biosynthesis via DAP pathway; (S)-tetrahydrodipicolinate from L-aspartate: step 4/4.</text>
</comment>
<dbReference type="GO" id="GO:0008839">
    <property type="term" value="F:4-hydroxy-tetrahydrodipicolinate reductase"/>
    <property type="evidence" value="ECO:0007669"/>
    <property type="project" value="UniProtKB-UniRule"/>
</dbReference>
<comment type="subunit">
    <text evidence="13">Homotetramer.</text>
</comment>
<feature type="binding site" evidence="13">
    <location>
        <position position="39"/>
    </location>
    <ligand>
        <name>NADP(+)</name>
        <dbReference type="ChEBI" id="CHEBI:58349"/>
    </ligand>
</feature>
<keyword evidence="5 13" id="KW-0220">Diaminopimelate biosynthesis</keyword>
<dbReference type="GO" id="GO:0050661">
    <property type="term" value="F:NADP binding"/>
    <property type="evidence" value="ECO:0007669"/>
    <property type="project" value="UniProtKB-UniRule"/>
</dbReference>
<keyword evidence="7 13" id="KW-0520">NAD</keyword>